<dbReference type="GO" id="GO:0003723">
    <property type="term" value="F:RNA binding"/>
    <property type="evidence" value="ECO:0007669"/>
    <property type="project" value="InterPro"/>
</dbReference>
<evidence type="ECO:0000256" key="4">
    <source>
        <dbReference type="ARBA" id="ARBA00022741"/>
    </source>
</evidence>
<keyword evidence="2 6" id="KW-0808">Transferase</keyword>
<comment type="catalytic activity">
    <reaction evidence="5 6">
        <text>RNA(n) + a ribonucleoside 5'-triphosphate = RNA(n+1) + diphosphate</text>
        <dbReference type="Rhea" id="RHEA:21248"/>
        <dbReference type="Rhea" id="RHEA-COMP:14527"/>
        <dbReference type="Rhea" id="RHEA-COMP:17342"/>
        <dbReference type="ChEBI" id="CHEBI:33019"/>
        <dbReference type="ChEBI" id="CHEBI:61557"/>
        <dbReference type="ChEBI" id="CHEBI:140395"/>
        <dbReference type="EC" id="2.7.7.48"/>
    </reaction>
</comment>
<evidence type="ECO:0000256" key="2">
    <source>
        <dbReference type="ARBA" id="ARBA00022679"/>
    </source>
</evidence>
<keyword evidence="3 6" id="KW-0548">Nucleotidyltransferase</keyword>
<organism evidence="7">
    <name type="scientific">Kalotermes flavicollis sobeli-like virus 1</name>
    <dbReference type="NCBI Taxonomy" id="3133512"/>
    <lineage>
        <taxon>Viruses</taxon>
        <taxon>Riboviria</taxon>
        <taxon>Orthornavirae</taxon>
        <taxon>Pisuviricota</taxon>
        <taxon>Pisoniviricetes</taxon>
        <taxon>Sobelivirales</taxon>
    </lineage>
</organism>
<sequence length="357" mass="40073">MTLNFDASPGLGYFQAYASIGQALGWDGITCRNTGNVALLKELVRQKLEGDLMAAPHDLRVFIKDEPHKPKKIQTGAYRLIMVMSLEDQMVDRLLMISWSETEIANCAHIPGKTGWTPIPAGYRLFNAEFPGDVLATDCSAFDWTFPSWVPPLLVKLRLDQVPDASARYKMLVENRWKQVLRDAVIRLPNGDRYRQEGYGLMKSGWYRTIAENSAAQVLINSLAWKRSGLPGLMPRIWTMGDDVLLGWNQKWDSRKLEDALATTGVLVKQSTTTREFGGFEISLQGHVTPLYRDKHAFMLSHVNPAIKSAIADSYTCLYAVAKPGFADVVREKVTPHSSLTWRLAELWARGVVSARC</sequence>
<accession>A0AAT9JF98</accession>
<dbReference type="GO" id="GO:0006351">
    <property type="term" value="P:DNA-templated transcription"/>
    <property type="evidence" value="ECO:0007669"/>
    <property type="project" value="InterPro"/>
</dbReference>
<evidence type="ECO:0000256" key="5">
    <source>
        <dbReference type="ARBA" id="ARBA00048744"/>
    </source>
</evidence>
<dbReference type="PRINTS" id="PR00914">
    <property type="entry name" value="LVIRUSRNAPOL"/>
</dbReference>
<name>A0AAT9JF98_9VIRU</name>
<proteinExistence type="predicted"/>
<dbReference type="GO" id="GO:0003968">
    <property type="term" value="F:RNA-directed RNA polymerase activity"/>
    <property type="evidence" value="ECO:0007669"/>
    <property type="project" value="UniProtKB-KW"/>
</dbReference>
<dbReference type="GO" id="GO:0000166">
    <property type="term" value="F:nucleotide binding"/>
    <property type="evidence" value="ECO:0007669"/>
    <property type="project" value="UniProtKB-KW"/>
</dbReference>
<dbReference type="InterPro" id="IPR043502">
    <property type="entry name" value="DNA/RNA_pol_sf"/>
</dbReference>
<evidence type="ECO:0000313" key="7">
    <source>
        <dbReference type="EMBL" id="DBA56734.1"/>
    </source>
</evidence>
<protein>
    <recommendedName>
        <fullName evidence="6">RNA-directed RNA polymerase</fullName>
        <ecNumber evidence="6">2.7.7.48</ecNumber>
    </recommendedName>
</protein>
<keyword evidence="4 6" id="KW-0547">Nucleotide-binding</keyword>
<keyword evidence="6" id="KW-0693">Viral RNA replication</keyword>
<dbReference type="EC" id="2.7.7.48" evidence="6"/>
<evidence type="ECO:0000256" key="1">
    <source>
        <dbReference type="ARBA" id="ARBA00022484"/>
    </source>
</evidence>
<dbReference type="SUPFAM" id="SSF56672">
    <property type="entry name" value="DNA/RNA polymerases"/>
    <property type="match status" value="1"/>
</dbReference>
<keyword evidence="1 6" id="KW-0696">RNA-directed RNA polymerase</keyword>
<dbReference type="EMBL" id="BK067189">
    <property type="protein sequence ID" value="DBA56734.1"/>
    <property type="molecule type" value="Genomic_RNA"/>
</dbReference>
<dbReference type="Pfam" id="PF02123">
    <property type="entry name" value="RdRP_4"/>
    <property type="match status" value="2"/>
</dbReference>
<evidence type="ECO:0000256" key="3">
    <source>
        <dbReference type="ARBA" id="ARBA00022695"/>
    </source>
</evidence>
<reference evidence="7" key="1">
    <citation type="journal article" date="2024" name="Microb. Genom.">
        <title>The hidden RNA viruses in Blattodea (cockroach and termite).</title>
        <authorList>
            <person name="Fan J."/>
            <person name="Jiang S."/>
            <person name="Li W."/>
            <person name="Li J."/>
            <person name="Pang R."/>
            <person name="Wu H."/>
        </authorList>
    </citation>
    <scope>NUCLEOTIDE SEQUENCE</scope>
    <source>
        <strain evidence="7">DE2017</strain>
    </source>
</reference>
<evidence type="ECO:0000256" key="6">
    <source>
        <dbReference type="RuleBase" id="RU364050"/>
    </source>
</evidence>
<dbReference type="InterPro" id="IPR001795">
    <property type="entry name" value="RNA-dir_pol_luteovirus"/>
</dbReference>